<feature type="transmembrane region" description="Helical" evidence="1">
    <location>
        <begin position="76"/>
        <end position="95"/>
    </location>
</feature>
<feature type="transmembrane region" description="Helical" evidence="1">
    <location>
        <begin position="42"/>
        <end position="64"/>
    </location>
</feature>
<sequence length="199" mass="20982">LVSIGPCLQYIILTFFAASHGGGDCELTPSSEPCRLAASDAAVYNGASSGICNVVGAFVALGLGSYSDFVGRRPIFRARALVGVLPMATLALHVFGGVNLWLFLVVNPALRAYDVGGVMLAFISDEVPEAHERAAAVGLYVTWVIAVCVLTLPLAGFLPAWVDVVISMASVAVRLVLVFSDSFPETLRNQKPMALGLRK</sequence>
<organism evidence="2 3">
    <name type="scientific">Polarella glacialis</name>
    <name type="common">Dinoflagellate</name>
    <dbReference type="NCBI Taxonomy" id="89957"/>
    <lineage>
        <taxon>Eukaryota</taxon>
        <taxon>Sar</taxon>
        <taxon>Alveolata</taxon>
        <taxon>Dinophyceae</taxon>
        <taxon>Suessiales</taxon>
        <taxon>Suessiaceae</taxon>
        <taxon>Polarella</taxon>
    </lineage>
</organism>
<protein>
    <submittedName>
        <fullName evidence="2">Uncharacterized protein</fullName>
    </submittedName>
</protein>
<dbReference type="Proteomes" id="UP000626109">
    <property type="component" value="Unassembled WGS sequence"/>
</dbReference>
<feature type="non-terminal residue" evidence="2">
    <location>
        <position position="199"/>
    </location>
</feature>
<comment type="caution">
    <text evidence="2">The sequence shown here is derived from an EMBL/GenBank/DDBJ whole genome shotgun (WGS) entry which is preliminary data.</text>
</comment>
<dbReference type="Gene3D" id="1.20.1250.20">
    <property type="entry name" value="MFS general substrate transporter like domains"/>
    <property type="match status" value="1"/>
</dbReference>
<proteinExistence type="predicted"/>
<gene>
    <name evidence="2" type="ORF">PGLA2088_LOCUS14120</name>
</gene>
<reference evidence="2" key="1">
    <citation type="submission" date="2021-02" db="EMBL/GenBank/DDBJ databases">
        <authorList>
            <person name="Dougan E. K."/>
            <person name="Rhodes N."/>
            <person name="Thang M."/>
            <person name="Chan C."/>
        </authorList>
    </citation>
    <scope>NUCLEOTIDE SEQUENCE</scope>
</reference>
<evidence type="ECO:0000313" key="2">
    <source>
        <dbReference type="EMBL" id="CAE8660331.1"/>
    </source>
</evidence>
<keyword evidence="1" id="KW-0472">Membrane</keyword>
<evidence type="ECO:0000313" key="3">
    <source>
        <dbReference type="Proteomes" id="UP000626109"/>
    </source>
</evidence>
<feature type="non-terminal residue" evidence="2">
    <location>
        <position position="1"/>
    </location>
</feature>
<name>A0A813IT34_POLGL</name>
<dbReference type="SUPFAM" id="SSF103473">
    <property type="entry name" value="MFS general substrate transporter"/>
    <property type="match status" value="1"/>
</dbReference>
<feature type="transmembrane region" description="Helical" evidence="1">
    <location>
        <begin position="135"/>
        <end position="158"/>
    </location>
</feature>
<dbReference type="EMBL" id="CAJNNW010017128">
    <property type="protein sequence ID" value="CAE8660331.1"/>
    <property type="molecule type" value="Genomic_DNA"/>
</dbReference>
<accession>A0A813IT34</accession>
<dbReference type="AlphaFoldDB" id="A0A813IT34"/>
<keyword evidence="1" id="KW-0812">Transmembrane</keyword>
<dbReference type="InterPro" id="IPR036259">
    <property type="entry name" value="MFS_trans_sf"/>
</dbReference>
<keyword evidence="1" id="KW-1133">Transmembrane helix</keyword>
<evidence type="ECO:0000256" key="1">
    <source>
        <dbReference type="SAM" id="Phobius"/>
    </source>
</evidence>